<protein>
    <submittedName>
        <fullName evidence="2">Uncharacterized protein</fullName>
    </submittedName>
</protein>
<dbReference type="EMBL" id="JBHSXS010000035">
    <property type="protein sequence ID" value="MFC6885226.1"/>
    <property type="molecule type" value="Genomic_DNA"/>
</dbReference>
<evidence type="ECO:0000313" key="2">
    <source>
        <dbReference type="EMBL" id="MFC6885226.1"/>
    </source>
</evidence>
<comment type="caution">
    <text evidence="2">The sequence shown here is derived from an EMBL/GenBank/DDBJ whole genome shotgun (WGS) entry which is preliminary data.</text>
</comment>
<proteinExistence type="predicted"/>
<accession>A0ABW2CTV6</accession>
<keyword evidence="3" id="KW-1185">Reference proteome</keyword>
<dbReference type="RefSeq" id="WP_160825870.1">
    <property type="nucleotide sequence ID" value="NZ_JBHSXE010000001.1"/>
</dbReference>
<reference evidence="3" key="1">
    <citation type="journal article" date="2019" name="Int. J. Syst. Evol. Microbiol.">
        <title>The Global Catalogue of Microorganisms (GCM) 10K type strain sequencing project: providing services to taxonomists for standard genome sequencing and annotation.</title>
        <authorList>
            <consortium name="The Broad Institute Genomics Platform"/>
            <consortium name="The Broad Institute Genome Sequencing Center for Infectious Disease"/>
            <person name="Wu L."/>
            <person name="Ma J."/>
        </authorList>
    </citation>
    <scope>NUCLEOTIDE SEQUENCE [LARGE SCALE GENOMIC DNA]</scope>
    <source>
        <strain evidence="3">JCM 3369</strain>
    </source>
</reference>
<dbReference type="Proteomes" id="UP001596380">
    <property type="component" value="Unassembled WGS sequence"/>
</dbReference>
<feature type="region of interest" description="Disordered" evidence="1">
    <location>
        <begin position="1"/>
        <end position="145"/>
    </location>
</feature>
<evidence type="ECO:0000256" key="1">
    <source>
        <dbReference type="SAM" id="MobiDB-lite"/>
    </source>
</evidence>
<name>A0ABW2CTV6_9ACTN</name>
<evidence type="ECO:0000313" key="3">
    <source>
        <dbReference type="Proteomes" id="UP001596380"/>
    </source>
</evidence>
<gene>
    <name evidence="2" type="ORF">ACFQKB_36095</name>
</gene>
<sequence>MSENENESLAPEPSGPQGQRIDTGAAEAGSSAAGNPAEREPGLGGALPPGDVERAAERRVASDRRAERDDDRDRDSSARTRASEDAGDADDREEGRERRDGRDRDGGRIRGEDLTTGFPSAPVPQRKASGQHGQAEGPQVEPGGE</sequence>
<feature type="compositionally biased region" description="Basic and acidic residues" evidence="1">
    <location>
        <begin position="51"/>
        <end position="84"/>
    </location>
</feature>
<feature type="compositionally biased region" description="Basic and acidic residues" evidence="1">
    <location>
        <begin position="93"/>
        <end position="113"/>
    </location>
</feature>
<feature type="compositionally biased region" description="Low complexity" evidence="1">
    <location>
        <begin position="24"/>
        <end position="34"/>
    </location>
</feature>
<organism evidence="2 3">
    <name type="scientific">Actinomadura yumaensis</name>
    <dbReference type="NCBI Taxonomy" id="111807"/>
    <lineage>
        <taxon>Bacteria</taxon>
        <taxon>Bacillati</taxon>
        <taxon>Actinomycetota</taxon>
        <taxon>Actinomycetes</taxon>
        <taxon>Streptosporangiales</taxon>
        <taxon>Thermomonosporaceae</taxon>
        <taxon>Actinomadura</taxon>
    </lineage>
</organism>